<dbReference type="InterPro" id="IPR036513">
    <property type="entry name" value="STAS_dom_sf"/>
</dbReference>
<evidence type="ECO:0000313" key="9">
    <source>
        <dbReference type="Proteomes" id="UP000664545"/>
    </source>
</evidence>
<evidence type="ECO:0000256" key="1">
    <source>
        <dbReference type="ARBA" id="ARBA00001976"/>
    </source>
</evidence>
<feature type="domain" description="STAS" evidence="7">
    <location>
        <begin position="3"/>
        <end position="113"/>
    </location>
</feature>
<reference evidence="8" key="1">
    <citation type="submission" date="2021-02" db="EMBL/GenBank/DDBJ databases">
        <title>Abyssanaerobacter marinus gen.nov., sp., nov, anaerobic bacterium isolated from the Onnuri vent field of Indian Ocean and suggestion of Mogibacteriaceae fam. nov., and proposal of reclassification of ambiguous this family's genus member.</title>
        <authorList>
            <person name="Kim Y.J."/>
            <person name="Yang J.-A."/>
        </authorList>
    </citation>
    <scope>NUCLEOTIDE SEQUENCE</scope>
    <source>
        <strain evidence="8">DSM 2634</strain>
    </source>
</reference>
<organism evidence="8 9">
    <name type="scientific">Clostridium aminobutyricum</name>
    <dbReference type="NCBI Taxonomy" id="33953"/>
    <lineage>
        <taxon>Bacteria</taxon>
        <taxon>Bacillati</taxon>
        <taxon>Bacillota</taxon>
        <taxon>Clostridia</taxon>
        <taxon>Eubacteriales</taxon>
        <taxon>Clostridiaceae</taxon>
        <taxon>Clostridium</taxon>
    </lineage>
</organism>
<dbReference type="InterPro" id="IPR014237">
    <property type="entry name" value="Anti-sigma_F_ant"/>
</dbReference>
<keyword evidence="5" id="KW-0749">Sporulation</keyword>
<keyword evidence="9" id="KW-1185">Reference proteome</keyword>
<keyword evidence="4" id="KW-0597">Phosphoprotein</keyword>
<name>A0A939D761_CLOAM</name>
<dbReference type="CDD" id="cd07043">
    <property type="entry name" value="STAS_anti-anti-sigma_factors"/>
    <property type="match status" value="1"/>
</dbReference>
<comment type="function">
    <text evidence="1">In the phosphorylated form it could act as an anti-anti-sigma factor that counteracts SpoIIAB and thus releases sigma f from inhibition.</text>
</comment>
<comment type="caution">
    <text evidence="8">The sequence shown here is derived from an EMBL/GenBank/DDBJ whole genome shotgun (WGS) entry which is preliminary data.</text>
</comment>
<evidence type="ECO:0000256" key="6">
    <source>
        <dbReference type="RuleBase" id="RU003749"/>
    </source>
</evidence>
<accession>A0A939D761</accession>
<dbReference type="InterPro" id="IPR003658">
    <property type="entry name" value="Anti-sigma_ant"/>
</dbReference>
<dbReference type="GO" id="GO:0043856">
    <property type="term" value="F:anti-sigma factor antagonist activity"/>
    <property type="evidence" value="ECO:0007669"/>
    <property type="project" value="InterPro"/>
</dbReference>
<dbReference type="RefSeq" id="WP_206581539.1">
    <property type="nucleotide sequence ID" value="NZ_JAFJZZ010000001.1"/>
</dbReference>
<evidence type="ECO:0000256" key="2">
    <source>
        <dbReference type="ARBA" id="ARBA00009013"/>
    </source>
</evidence>
<dbReference type="PANTHER" id="PTHR33495">
    <property type="entry name" value="ANTI-SIGMA FACTOR ANTAGONIST TM_1081-RELATED-RELATED"/>
    <property type="match status" value="1"/>
</dbReference>
<evidence type="ECO:0000259" key="7">
    <source>
        <dbReference type="PROSITE" id="PS50801"/>
    </source>
</evidence>
<dbReference type="InterPro" id="IPR002645">
    <property type="entry name" value="STAS_dom"/>
</dbReference>
<dbReference type="PANTHER" id="PTHR33495:SF2">
    <property type="entry name" value="ANTI-SIGMA FACTOR ANTAGONIST TM_1081-RELATED"/>
    <property type="match status" value="1"/>
</dbReference>
<evidence type="ECO:0000256" key="3">
    <source>
        <dbReference type="ARBA" id="ARBA00020784"/>
    </source>
</evidence>
<dbReference type="GO" id="GO:0045152">
    <property type="term" value="F:antisigma factor binding"/>
    <property type="evidence" value="ECO:0007669"/>
    <property type="project" value="InterPro"/>
</dbReference>
<dbReference type="AlphaFoldDB" id="A0A939D761"/>
<evidence type="ECO:0000256" key="5">
    <source>
        <dbReference type="ARBA" id="ARBA00022969"/>
    </source>
</evidence>
<dbReference type="Gene3D" id="3.30.750.24">
    <property type="entry name" value="STAS domain"/>
    <property type="match status" value="1"/>
</dbReference>
<protein>
    <recommendedName>
        <fullName evidence="3 6">Anti-sigma F factor antagonist</fullName>
    </recommendedName>
    <alternativeName>
        <fullName evidence="6">Stage II sporulation protein</fullName>
    </alternativeName>
</protein>
<gene>
    <name evidence="8" type="primary">spoIIAA</name>
    <name evidence="8" type="ORF">JYB65_05255</name>
</gene>
<evidence type="ECO:0000313" key="8">
    <source>
        <dbReference type="EMBL" id="MBN7772764.1"/>
    </source>
</evidence>
<sequence>MQTYLDFKMKDDVLVVDIAGDLDHHQAAQAREEIDKTIDTFKTKHLVMDFSKVEFMDSSGIGVVMGRYNKVKEKGGNIVLIGCSKYVTLILEMAGIFTIVSSRDSLDEAFQELISTKDNDEELEGAEDGK</sequence>
<dbReference type="Pfam" id="PF01740">
    <property type="entry name" value="STAS"/>
    <property type="match status" value="1"/>
</dbReference>
<comment type="similarity">
    <text evidence="2 6">Belongs to the anti-sigma-factor antagonist family.</text>
</comment>
<dbReference type="NCBIfam" id="TIGR02886">
    <property type="entry name" value="spore_II_AA"/>
    <property type="match status" value="1"/>
</dbReference>
<dbReference type="PROSITE" id="PS50801">
    <property type="entry name" value="STAS"/>
    <property type="match status" value="1"/>
</dbReference>
<dbReference type="EMBL" id="JAFJZZ010000001">
    <property type="protein sequence ID" value="MBN7772764.1"/>
    <property type="molecule type" value="Genomic_DNA"/>
</dbReference>
<dbReference type="NCBIfam" id="TIGR00377">
    <property type="entry name" value="ant_ant_sig"/>
    <property type="match status" value="1"/>
</dbReference>
<dbReference type="SUPFAM" id="SSF52091">
    <property type="entry name" value="SpoIIaa-like"/>
    <property type="match status" value="1"/>
</dbReference>
<dbReference type="Proteomes" id="UP000664545">
    <property type="component" value="Unassembled WGS sequence"/>
</dbReference>
<dbReference type="GO" id="GO:0030435">
    <property type="term" value="P:sporulation resulting in formation of a cellular spore"/>
    <property type="evidence" value="ECO:0007669"/>
    <property type="project" value="UniProtKB-KW"/>
</dbReference>
<evidence type="ECO:0000256" key="4">
    <source>
        <dbReference type="ARBA" id="ARBA00022553"/>
    </source>
</evidence>
<proteinExistence type="inferred from homology"/>